<evidence type="ECO:0000256" key="7">
    <source>
        <dbReference type="SAM" id="Phobius"/>
    </source>
</evidence>
<comment type="caution">
    <text evidence="8">The sequence shown here is derived from an EMBL/GenBank/DDBJ whole genome shotgun (WGS) entry which is preliminary data.</text>
</comment>
<dbReference type="SUPFAM" id="SSF118215">
    <property type="entry name" value="Proton glutamate symport protein"/>
    <property type="match status" value="1"/>
</dbReference>
<dbReference type="RefSeq" id="WP_255916155.1">
    <property type="nucleotide sequence ID" value="NZ_JANFQO010000023.1"/>
</dbReference>
<evidence type="ECO:0000256" key="5">
    <source>
        <dbReference type="ARBA" id="ARBA00022989"/>
    </source>
</evidence>
<dbReference type="PANTHER" id="PTHR42865:SF7">
    <property type="entry name" value="PROTON_GLUTAMATE-ASPARTATE SYMPORTER"/>
    <property type="match status" value="1"/>
</dbReference>
<accession>A0ABT1QXG0</accession>
<comment type="subcellular location">
    <subcellularLocation>
        <location evidence="1">Cell membrane</location>
        <topology evidence="1">Multi-pass membrane protein</topology>
    </subcellularLocation>
</comment>
<dbReference type="InterPro" id="IPR001991">
    <property type="entry name" value="Na-dicarboxylate_symporter"/>
</dbReference>
<dbReference type="PRINTS" id="PR00173">
    <property type="entry name" value="EDTRNSPORT"/>
</dbReference>
<protein>
    <submittedName>
        <fullName evidence="8">Dicarboxylate/amino acid:cation symporter</fullName>
    </submittedName>
</protein>
<organism evidence="8 9">
    <name type="scientific">Tahibacter harae</name>
    <dbReference type="NCBI Taxonomy" id="2963937"/>
    <lineage>
        <taxon>Bacteria</taxon>
        <taxon>Pseudomonadati</taxon>
        <taxon>Pseudomonadota</taxon>
        <taxon>Gammaproteobacteria</taxon>
        <taxon>Lysobacterales</taxon>
        <taxon>Rhodanobacteraceae</taxon>
        <taxon>Tahibacter</taxon>
    </lineage>
</organism>
<dbReference type="Gene3D" id="1.10.3860.10">
    <property type="entry name" value="Sodium:dicarboxylate symporter"/>
    <property type="match status" value="1"/>
</dbReference>
<keyword evidence="5 7" id="KW-1133">Transmembrane helix</keyword>
<reference evidence="8" key="1">
    <citation type="submission" date="2022-07" db="EMBL/GenBank/DDBJ databases">
        <title>Tahibacter sp., a new gammaproteobacterium isolated from the silt sample collected at pig farm.</title>
        <authorList>
            <person name="Chen H."/>
        </authorList>
    </citation>
    <scope>NUCLEOTIDE SEQUENCE</scope>
    <source>
        <strain evidence="8">P2K</strain>
    </source>
</reference>
<feature type="transmembrane region" description="Helical" evidence="7">
    <location>
        <begin position="61"/>
        <end position="86"/>
    </location>
</feature>
<sequence>MSPASETAGAPSARGLALHTRILIGFVVGVLAGVLCYRYAGSDSAWLNGVVTYVTQPVGQIFLRLLLMLVIPLLFSALVLGVAEMGDLRSLGRVGWKTLLYTVFVSAIAVVIGLVLVNLFQPGNGISETARAALLEESAAKAKSITAQAAPPSGIEMLVQIVPDNIVRAASGGDMIGIMFFALMFGIAMVLTPTPAVGRVKEFIQGIYDLSMTLIDRVIRLAPYAVACLLFTLTAKLGWQVLFLLGKYVGVVLLALALHQFVVYSAVVKFFGGMSPLRFFRSIEEAMLTAFSTASSSATLPTSLKVAEENLRLPPRISRFVLTVGATANQNGTALFEGVTVLFLAQFFGVELSIAQQLMVLGVCVLGGVGTAGVPAGSIPVIMMILAMVGVPPEGIGLILGVNHLLDMSRTTLNVTGDLAAAVVVSRGEAHETPAGEQAGGA</sequence>
<keyword evidence="6 7" id="KW-0472">Membrane</keyword>
<evidence type="ECO:0000256" key="4">
    <source>
        <dbReference type="ARBA" id="ARBA00022692"/>
    </source>
</evidence>
<dbReference type="Proteomes" id="UP001165498">
    <property type="component" value="Unassembled WGS sequence"/>
</dbReference>
<dbReference type="InterPro" id="IPR036458">
    <property type="entry name" value="Na:dicarbo_symporter_sf"/>
</dbReference>
<evidence type="ECO:0000256" key="3">
    <source>
        <dbReference type="ARBA" id="ARBA00022475"/>
    </source>
</evidence>
<name>A0ABT1QXG0_9GAMM</name>
<feature type="transmembrane region" description="Helical" evidence="7">
    <location>
        <begin position="22"/>
        <end position="41"/>
    </location>
</feature>
<dbReference type="PANTHER" id="PTHR42865">
    <property type="entry name" value="PROTON/GLUTAMATE-ASPARTATE SYMPORTER"/>
    <property type="match status" value="1"/>
</dbReference>
<feature type="transmembrane region" description="Helical" evidence="7">
    <location>
        <begin position="358"/>
        <end position="376"/>
    </location>
</feature>
<dbReference type="Pfam" id="PF00375">
    <property type="entry name" value="SDF"/>
    <property type="match status" value="1"/>
</dbReference>
<keyword evidence="4 7" id="KW-0812">Transmembrane</keyword>
<feature type="transmembrane region" description="Helical" evidence="7">
    <location>
        <begin position="221"/>
        <end position="242"/>
    </location>
</feature>
<evidence type="ECO:0000256" key="6">
    <source>
        <dbReference type="ARBA" id="ARBA00023136"/>
    </source>
</evidence>
<evidence type="ECO:0000313" key="8">
    <source>
        <dbReference type="EMBL" id="MCQ4166966.1"/>
    </source>
</evidence>
<feature type="transmembrane region" description="Helical" evidence="7">
    <location>
        <begin position="175"/>
        <end position="200"/>
    </location>
</feature>
<gene>
    <name evidence="8" type="ORF">NM961_19810</name>
</gene>
<feature type="transmembrane region" description="Helical" evidence="7">
    <location>
        <begin position="382"/>
        <end position="402"/>
    </location>
</feature>
<proteinExistence type="predicted"/>
<dbReference type="EMBL" id="JANFQO010000023">
    <property type="protein sequence ID" value="MCQ4166966.1"/>
    <property type="molecule type" value="Genomic_DNA"/>
</dbReference>
<keyword evidence="9" id="KW-1185">Reference proteome</keyword>
<keyword evidence="2" id="KW-0813">Transport</keyword>
<evidence type="ECO:0000256" key="1">
    <source>
        <dbReference type="ARBA" id="ARBA00004651"/>
    </source>
</evidence>
<feature type="transmembrane region" description="Helical" evidence="7">
    <location>
        <begin position="98"/>
        <end position="120"/>
    </location>
</feature>
<evidence type="ECO:0000313" key="9">
    <source>
        <dbReference type="Proteomes" id="UP001165498"/>
    </source>
</evidence>
<keyword evidence="3" id="KW-1003">Cell membrane</keyword>
<evidence type="ECO:0000256" key="2">
    <source>
        <dbReference type="ARBA" id="ARBA00022448"/>
    </source>
</evidence>
<feature type="transmembrane region" description="Helical" evidence="7">
    <location>
        <begin position="248"/>
        <end position="271"/>
    </location>
</feature>